<sequence>MDCGLKKLESALGKIQEVEGLIKENVHQAMMHRHLSHVKHELRRQITILTTEELDVLKETIQS</sequence>
<dbReference type="RefSeq" id="YP_010097881.1">
    <property type="nucleotide sequence ID" value="NC_055761.1"/>
</dbReference>
<accession>A0A346FK71</accession>
<dbReference type="Proteomes" id="UP000259950">
    <property type="component" value="Segment"/>
</dbReference>
<dbReference type="EMBL" id="MH629685">
    <property type="protein sequence ID" value="AXN58376.1"/>
    <property type="molecule type" value="Genomic_DNA"/>
</dbReference>
<evidence type="ECO:0000313" key="2">
    <source>
        <dbReference type="Proteomes" id="UP000259950"/>
    </source>
</evidence>
<keyword evidence="2" id="KW-1185">Reference proteome</keyword>
<reference evidence="1" key="1">
    <citation type="submission" date="2018-07" db="EMBL/GenBank/DDBJ databases">
        <title>Complete genome sequence of the cyanophage S-PRM1 isolated from Singapore coastal waters.</title>
        <authorList>
            <person name="Chenard C."/>
            <person name="Kolundzija S."/>
            <person name="Lauro F.M."/>
        </authorList>
    </citation>
    <scope>NUCLEOTIDE SEQUENCE [LARGE SCALE GENOMIC DNA]</scope>
</reference>
<proteinExistence type="predicted"/>
<protein>
    <submittedName>
        <fullName evidence="1">Uncharacterized protein</fullName>
    </submittedName>
</protein>
<dbReference type="GeneID" id="65115548"/>
<dbReference type="KEGG" id="vg:65115548"/>
<evidence type="ECO:0000313" key="1">
    <source>
        <dbReference type="EMBL" id="AXN58376.1"/>
    </source>
</evidence>
<organism evidence="1">
    <name type="scientific">Synechococcus virus S-PRM1</name>
    <dbReference type="NCBI Taxonomy" id="2100130"/>
    <lineage>
        <taxon>Viruses</taxon>
        <taxon>Duplodnaviria</taxon>
        <taxon>Heunggongvirae</taxon>
        <taxon>Uroviricota</taxon>
        <taxon>Caudoviricetes</taxon>
        <taxon>Pantevenvirales</taxon>
        <taxon>Kyanoviridae</taxon>
        <taxon>Makelovirus</taxon>
        <taxon>Makelovirus prm1</taxon>
    </lineage>
</organism>
<name>A0A346FK71_9CAUD</name>